<keyword evidence="3 5" id="KW-1133">Transmembrane helix</keyword>
<keyword evidence="2 5" id="KW-0812">Transmembrane</keyword>
<name>A0A9P8LH63_9PEZI</name>
<evidence type="ECO:0000313" key="7">
    <source>
        <dbReference type="Proteomes" id="UP000750711"/>
    </source>
</evidence>
<dbReference type="GO" id="GO:0005886">
    <property type="term" value="C:plasma membrane"/>
    <property type="evidence" value="ECO:0007669"/>
    <property type="project" value="UniProtKB-SubCell"/>
</dbReference>
<feature type="transmembrane region" description="Helical" evidence="5">
    <location>
        <begin position="572"/>
        <end position="593"/>
    </location>
</feature>
<sequence length="650" mass="74076">MAFDMRGAGVSTASLAGRRRLTPAQLAAAAASRERPGSEALDEITIPIDGKVPSNEAPLATTDTLQDFGRILSRARDPEAEERKRRKLDQYKRGIQCQRLTLLRLIKWADADIKTTKDWIIYALRFFRRPPLPRDQELISLARHFFPPRMELRVHVCDFGDNRFDHFEIPLGRIESYLDGKPDWAAVRWIHAPLGLGLVHSSVEEIFLHGGNRGRPFPRSGSPGWPFLETEILNFRSRQDVQNMRDAFIILSELRALNPQLDHIALSGNNNETLVDDIKWRAGHLGTSMGYWNLVESDMPWQLSEGVDQWQSVKDKLAPVGRDVEKQQLSTHPSFRNSQLVRSIFRCFHRADGLLLTLSPSTGVNYLDKNFAKHIEDPVETFLDNDDSSALGHMLQVFADSGTSTWHRKTVEWFLVYLITEIGATPHTVRQGHNSVTVAAAYRNIVQDLKRRRYDEWKRNESVKLVREYLTCIDELTVVSLILGTKLQMFEGLLQDCKALEEEDSERGNAPDNPSGKTAAERVMWAIQHVRNQHDACKRLSMELELAMNALFQLRSIEQNELAIVADSQNKAILVFTGVTIIFLPLSFFTSYFGMNLKGISSTNKDEIYFWKVCGSVGFLIILFITLYAFRSKFRERLMRPVSHGRVVGV</sequence>
<evidence type="ECO:0000256" key="5">
    <source>
        <dbReference type="SAM" id="Phobius"/>
    </source>
</evidence>
<dbReference type="PANTHER" id="PTHR46494:SF1">
    <property type="entry name" value="CORA FAMILY METAL ION TRANSPORTER (EUROFUNG)"/>
    <property type="match status" value="1"/>
</dbReference>
<comment type="subcellular location">
    <subcellularLocation>
        <location evidence="1">Cell membrane</location>
        <topology evidence="1">Multi-pass membrane protein</topology>
    </subcellularLocation>
</comment>
<dbReference type="AlphaFoldDB" id="A0A9P8LH63"/>
<reference evidence="6" key="1">
    <citation type="submission" date="2021-03" db="EMBL/GenBank/DDBJ databases">
        <title>Comparative genomics and phylogenomic investigation of the class Geoglossomycetes provide insights into ecological specialization and systematics.</title>
        <authorList>
            <person name="Melie T."/>
            <person name="Pirro S."/>
            <person name="Miller A.N."/>
            <person name="Quandt A."/>
        </authorList>
    </citation>
    <scope>NUCLEOTIDE SEQUENCE</scope>
    <source>
        <strain evidence="6">CAQ_001_2017</strain>
    </source>
</reference>
<dbReference type="GO" id="GO:0050897">
    <property type="term" value="F:cobalt ion binding"/>
    <property type="evidence" value="ECO:0007669"/>
    <property type="project" value="TreeGrafter"/>
</dbReference>
<protein>
    <submittedName>
        <fullName evidence="6">Uncharacterized protein</fullName>
    </submittedName>
</protein>
<dbReference type="GO" id="GO:0000287">
    <property type="term" value="F:magnesium ion binding"/>
    <property type="evidence" value="ECO:0007669"/>
    <property type="project" value="TreeGrafter"/>
</dbReference>
<evidence type="ECO:0000256" key="2">
    <source>
        <dbReference type="ARBA" id="ARBA00022692"/>
    </source>
</evidence>
<dbReference type="Proteomes" id="UP000750711">
    <property type="component" value="Unassembled WGS sequence"/>
</dbReference>
<evidence type="ECO:0000256" key="1">
    <source>
        <dbReference type="ARBA" id="ARBA00004651"/>
    </source>
</evidence>
<dbReference type="InterPro" id="IPR002523">
    <property type="entry name" value="MgTranspt_CorA/ZnTranspt_ZntB"/>
</dbReference>
<evidence type="ECO:0000256" key="3">
    <source>
        <dbReference type="ARBA" id="ARBA00022989"/>
    </source>
</evidence>
<organism evidence="6 7">
    <name type="scientific">Trichoglossum hirsutum</name>
    <dbReference type="NCBI Taxonomy" id="265104"/>
    <lineage>
        <taxon>Eukaryota</taxon>
        <taxon>Fungi</taxon>
        <taxon>Dikarya</taxon>
        <taxon>Ascomycota</taxon>
        <taxon>Pezizomycotina</taxon>
        <taxon>Geoglossomycetes</taxon>
        <taxon>Geoglossales</taxon>
        <taxon>Geoglossaceae</taxon>
        <taxon>Trichoglossum</taxon>
    </lineage>
</organism>
<proteinExistence type="predicted"/>
<comment type="caution">
    <text evidence="6">The sequence shown here is derived from an EMBL/GenBank/DDBJ whole genome shotgun (WGS) entry which is preliminary data.</text>
</comment>
<accession>A0A9P8LH63</accession>
<feature type="transmembrane region" description="Helical" evidence="5">
    <location>
        <begin position="608"/>
        <end position="630"/>
    </location>
</feature>
<evidence type="ECO:0000256" key="4">
    <source>
        <dbReference type="ARBA" id="ARBA00023136"/>
    </source>
</evidence>
<dbReference type="GO" id="GO:0015095">
    <property type="term" value="F:magnesium ion transmembrane transporter activity"/>
    <property type="evidence" value="ECO:0007669"/>
    <property type="project" value="TreeGrafter"/>
</dbReference>
<gene>
    <name evidence="6" type="ORF">GP486_001354</name>
</gene>
<dbReference type="GO" id="GO:0015087">
    <property type="term" value="F:cobalt ion transmembrane transporter activity"/>
    <property type="evidence" value="ECO:0007669"/>
    <property type="project" value="TreeGrafter"/>
</dbReference>
<dbReference type="InterPro" id="IPR045863">
    <property type="entry name" value="CorA_TM1_TM2"/>
</dbReference>
<keyword evidence="4 5" id="KW-0472">Membrane</keyword>
<dbReference type="EMBL" id="JAGHQM010000117">
    <property type="protein sequence ID" value="KAH0565257.1"/>
    <property type="molecule type" value="Genomic_DNA"/>
</dbReference>
<dbReference type="Pfam" id="PF01544">
    <property type="entry name" value="CorA"/>
    <property type="match status" value="1"/>
</dbReference>
<keyword evidence="7" id="KW-1185">Reference proteome</keyword>
<dbReference type="PANTHER" id="PTHR46494">
    <property type="entry name" value="CORA FAMILY METAL ION TRANSPORTER (EUROFUNG)"/>
    <property type="match status" value="1"/>
</dbReference>
<evidence type="ECO:0000313" key="6">
    <source>
        <dbReference type="EMBL" id="KAH0565257.1"/>
    </source>
</evidence>
<dbReference type="SUPFAM" id="SSF144083">
    <property type="entry name" value="Magnesium transport protein CorA, transmembrane region"/>
    <property type="match status" value="1"/>
</dbReference>
<dbReference type="Gene3D" id="1.20.58.340">
    <property type="entry name" value="Magnesium transport protein CorA, transmembrane region"/>
    <property type="match status" value="1"/>
</dbReference>